<name>W4J172_PLAFP</name>
<dbReference type="GO" id="GO:0003924">
    <property type="term" value="F:GTPase activity"/>
    <property type="evidence" value="ECO:0007669"/>
    <property type="project" value="InterPro"/>
</dbReference>
<dbReference type="InterPro" id="IPR006689">
    <property type="entry name" value="Small_GTPase_ARF/SAR"/>
</dbReference>
<reference evidence="3 4" key="1">
    <citation type="submission" date="2013-02" db="EMBL/GenBank/DDBJ databases">
        <title>The Genome Annotation of Plasmodium falciparum Palo Alto/Uganda.</title>
        <authorList>
            <consortium name="The Broad Institute Genome Sequencing Platform"/>
            <consortium name="The Broad Institute Genome Sequencing Center for Infectious Disease"/>
            <person name="Neafsey D."/>
            <person name="Hoffman S."/>
            <person name="Volkman S."/>
            <person name="Rosenthal P."/>
            <person name="Walker B."/>
            <person name="Young S.K."/>
            <person name="Zeng Q."/>
            <person name="Gargeya S."/>
            <person name="Fitzgerald M."/>
            <person name="Haas B."/>
            <person name="Abouelleil A."/>
            <person name="Allen A.W."/>
            <person name="Alvarado L."/>
            <person name="Arachchi H.M."/>
            <person name="Berlin A.M."/>
            <person name="Chapman S.B."/>
            <person name="Gainer-Dewar J."/>
            <person name="Goldberg J."/>
            <person name="Griggs A."/>
            <person name="Gujja S."/>
            <person name="Hansen M."/>
            <person name="Howarth C."/>
            <person name="Imamovic A."/>
            <person name="Ireland A."/>
            <person name="Larimer J."/>
            <person name="McCowan C."/>
            <person name="Murphy C."/>
            <person name="Pearson M."/>
            <person name="Poon T.W."/>
            <person name="Priest M."/>
            <person name="Roberts A."/>
            <person name="Saif S."/>
            <person name="Shea T."/>
            <person name="Sisk P."/>
            <person name="Sykes S."/>
            <person name="Wortman J."/>
            <person name="Nusbaum C."/>
            <person name="Birren B."/>
        </authorList>
    </citation>
    <scope>NUCLEOTIDE SEQUENCE [LARGE SCALE GENOMIC DNA]</scope>
    <source>
        <strain evidence="3 4">Palo Alto/Uganda</strain>
    </source>
</reference>
<dbReference type="GO" id="GO:0005525">
    <property type="term" value="F:GTP binding"/>
    <property type="evidence" value="ECO:0007669"/>
    <property type="project" value="UniProtKB-KW"/>
</dbReference>
<keyword evidence="2" id="KW-0342">GTP-binding</keyword>
<dbReference type="Proteomes" id="UP000019103">
    <property type="component" value="Unassembled WGS sequence"/>
</dbReference>
<evidence type="ECO:0000256" key="1">
    <source>
        <dbReference type="ARBA" id="ARBA00022741"/>
    </source>
</evidence>
<accession>W4J172</accession>
<organism evidence="3 4">
    <name type="scientific">Plasmodium falciparum (isolate Palo Alto / Uganda)</name>
    <dbReference type="NCBI Taxonomy" id="57270"/>
    <lineage>
        <taxon>Eukaryota</taxon>
        <taxon>Sar</taxon>
        <taxon>Alveolata</taxon>
        <taxon>Apicomplexa</taxon>
        <taxon>Aconoidasida</taxon>
        <taxon>Haemosporida</taxon>
        <taxon>Plasmodiidae</taxon>
        <taxon>Plasmodium</taxon>
        <taxon>Plasmodium (Laverania)</taxon>
    </lineage>
</organism>
<evidence type="ECO:0000256" key="2">
    <source>
        <dbReference type="ARBA" id="ARBA00023134"/>
    </source>
</evidence>
<dbReference type="EMBL" id="KI927341">
    <property type="protein sequence ID" value="ETW55382.1"/>
    <property type="molecule type" value="Genomic_DNA"/>
</dbReference>
<evidence type="ECO:0008006" key="5">
    <source>
        <dbReference type="Google" id="ProtNLM"/>
    </source>
</evidence>
<reference evidence="3 4" key="2">
    <citation type="submission" date="2013-02" db="EMBL/GenBank/DDBJ databases">
        <title>The Genome Sequence of Plasmodium falciparum Palo Alto/Uganda.</title>
        <authorList>
            <consortium name="The Broad Institute Genome Sequencing Platform"/>
            <consortium name="The Broad Institute Genome Sequencing Center for Infectious Disease"/>
            <person name="Neafsey D."/>
            <person name="Cheeseman I."/>
            <person name="Volkman S."/>
            <person name="Adams J."/>
            <person name="Walker B."/>
            <person name="Young S.K."/>
            <person name="Zeng Q."/>
            <person name="Gargeya S."/>
            <person name="Fitzgerald M."/>
            <person name="Haas B."/>
            <person name="Abouelleil A."/>
            <person name="Alvarado L."/>
            <person name="Arachchi H.M."/>
            <person name="Berlin A.M."/>
            <person name="Chapman S.B."/>
            <person name="Dewar J."/>
            <person name="Goldberg J."/>
            <person name="Griggs A."/>
            <person name="Gujja S."/>
            <person name="Hansen M."/>
            <person name="Howarth C."/>
            <person name="Imamovic A."/>
            <person name="Larimer J."/>
            <person name="McCowan C."/>
            <person name="Murphy C."/>
            <person name="Neiman D."/>
            <person name="Pearson M."/>
            <person name="Priest M."/>
            <person name="Roberts A."/>
            <person name="Saif S."/>
            <person name="Shea T."/>
            <person name="Sisk P."/>
            <person name="Sykes S."/>
            <person name="Wortman J."/>
            <person name="Nusbaum C."/>
            <person name="Birren B."/>
        </authorList>
    </citation>
    <scope>NUCLEOTIDE SEQUENCE [LARGE SCALE GENOMIC DNA]</scope>
    <source>
        <strain evidence="3 4">Palo Alto/Uganda</strain>
    </source>
</reference>
<evidence type="ECO:0000313" key="4">
    <source>
        <dbReference type="Proteomes" id="UP000019103"/>
    </source>
</evidence>
<proteinExistence type="predicted"/>
<keyword evidence="1" id="KW-0547">Nucleotide-binding</keyword>
<protein>
    <recommendedName>
        <fullName evidence="5">ADP-ribosylation factor</fullName>
    </recommendedName>
</protein>
<dbReference type="Gene3D" id="3.40.50.300">
    <property type="entry name" value="P-loop containing nucleotide triphosphate hydrolases"/>
    <property type="match status" value="1"/>
</dbReference>
<dbReference type="InterPro" id="IPR027417">
    <property type="entry name" value="P-loop_NTPase"/>
</dbReference>
<dbReference type="Pfam" id="PF00025">
    <property type="entry name" value="Arf"/>
    <property type="match status" value="1"/>
</dbReference>
<gene>
    <name evidence="3" type="ORF">PFUGPA_02542</name>
</gene>
<sequence length="68" mass="8010">MGNTVNKKTVVTNENVKVKTIIPQKKYNILILGLNGSGKTTLLYHNFIPECIFLQFYKYFYKYKNFIL</sequence>
<dbReference type="SUPFAM" id="SSF52540">
    <property type="entry name" value="P-loop containing nucleoside triphosphate hydrolases"/>
    <property type="match status" value="1"/>
</dbReference>
<dbReference type="AlphaFoldDB" id="W4J172"/>
<evidence type="ECO:0000313" key="3">
    <source>
        <dbReference type="EMBL" id="ETW55382.1"/>
    </source>
</evidence>